<dbReference type="RefSeq" id="WP_349584666.1">
    <property type="nucleotide sequence ID" value="NZ_JBEFLD010000002.1"/>
</dbReference>
<dbReference type="HAMAP" id="MF_01940">
    <property type="entry name" value="RNA_CPDase"/>
    <property type="match status" value="1"/>
</dbReference>
<dbReference type="Gene3D" id="3.90.1140.10">
    <property type="entry name" value="Cyclic phosphodiesterase"/>
    <property type="match status" value="1"/>
</dbReference>
<dbReference type="NCBIfam" id="TIGR02258">
    <property type="entry name" value="2_5_ligase"/>
    <property type="match status" value="1"/>
</dbReference>
<feature type="short sequence motif" description="HXTX 1" evidence="2">
    <location>
        <begin position="39"/>
        <end position="42"/>
    </location>
</feature>
<protein>
    <recommendedName>
        <fullName evidence="2">RNA 2',3'-cyclic phosphodiesterase</fullName>
        <shortName evidence="2">RNA 2',3'-CPDase</shortName>
        <ecNumber evidence="2">3.1.4.58</ecNumber>
    </recommendedName>
</protein>
<dbReference type="EC" id="3.1.4.58" evidence="2"/>
<sequence length="168" mass="18540">MRLFFAILPGRHLAGALHGLARPLTRRCRGRPVPPRSLHLTLAFLGEVAPERLDELRRIGSQLPHAAGTAWQLDQVGCWHGGIVWASGSQPCPALDELATTLRSALAGAGFSIEQRLYLPHITLLRRARQPLPTHAIAPLLYPLRRVSLMASTLTPQGAHYRELAHWP</sequence>
<evidence type="ECO:0000256" key="2">
    <source>
        <dbReference type="HAMAP-Rule" id="MF_01940"/>
    </source>
</evidence>
<comment type="function">
    <text evidence="2">Hydrolyzes RNA 2',3'-cyclic phosphodiester to an RNA 2'-phosphomonoester.</text>
</comment>
<feature type="active site" description="Proton acceptor" evidence="2">
    <location>
        <position position="121"/>
    </location>
</feature>
<evidence type="ECO:0000259" key="3">
    <source>
        <dbReference type="Pfam" id="PF02834"/>
    </source>
</evidence>
<keyword evidence="1 2" id="KW-0378">Hydrolase</keyword>
<feature type="domain" description="Phosphoesterase HXTX" evidence="3">
    <location>
        <begin position="14"/>
        <end position="85"/>
    </location>
</feature>
<dbReference type="EMBL" id="JBEFLD010000002">
    <property type="protein sequence ID" value="MEQ6289902.1"/>
    <property type="molecule type" value="Genomic_DNA"/>
</dbReference>
<dbReference type="Proteomes" id="UP001433638">
    <property type="component" value="Unassembled WGS sequence"/>
</dbReference>
<dbReference type="InterPro" id="IPR004175">
    <property type="entry name" value="RNA_CPDase"/>
</dbReference>
<accession>A0ABV1M111</accession>
<evidence type="ECO:0000313" key="4">
    <source>
        <dbReference type="EMBL" id="MEQ6289902.1"/>
    </source>
</evidence>
<comment type="similarity">
    <text evidence="2">Belongs to the 2H phosphoesterase superfamily. ThpR family.</text>
</comment>
<feature type="active site" description="Proton donor" evidence="2">
    <location>
        <position position="39"/>
    </location>
</feature>
<proteinExistence type="inferred from homology"/>
<dbReference type="SUPFAM" id="SSF55144">
    <property type="entry name" value="LigT-like"/>
    <property type="match status" value="1"/>
</dbReference>
<feature type="short sequence motif" description="HXTX 2" evidence="2">
    <location>
        <begin position="121"/>
        <end position="124"/>
    </location>
</feature>
<gene>
    <name evidence="4" type="primary">thpR</name>
    <name evidence="4" type="ORF">ABNW52_04655</name>
</gene>
<dbReference type="PANTHER" id="PTHR35561:SF1">
    <property type="entry name" value="RNA 2',3'-CYCLIC PHOSPHODIESTERASE"/>
    <property type="match status" value="1"/>
</dbReference>
<dbReference type="InterPro" id="IPR009097">
    <property type="entry name" value="Cyclic_Pdiesterase"/>
</dbReference>
<feature type="domain" description="Phosphoesterase HXTX" evidence="3">
    <location>
        <begin position="94"/>
        <end position="158"/>
    </location>
</feature>
<evidence type="ECO:0000256" key="1">
    <source>
        <dbReference type="ARBA" id="ARBA00022801"/>
    </source>
</evidence>
<keyword evidence="5" id="KW-1185">Reference proteome</keyword>
<dbReference type="Pfam" id="PF02834">
    <property type="entry name" value="LigT_PEase"/>
    <property type="match status" value="2"/>
</dbReference>
<dbReference type="InterPro" id="IPR014051">
    <property type="entry name" value="Phosphoesterase_HXTX"/>
</dbReference>
<comment type="catalytic activity">
    <reaction evidence="2">
        <text>a 3'-end 2',3'-cyclophospho-ribonucleotide-RNA + H2O = a 3'-end 2'-phospho-ribonucleotide-RNA + H(+)</text>
        <dbReference type="Rhea" id="RHEA:11828"/>
        <dbReference type="Rhea" id="RHEA-COMP:10464"/>
        <dbReference type="Rhea" id="RHEA-COMP:17353"/>
        <dbReference type="ChEBI" id="CHEBI:15377"/>
        <dbReference type="ChEBI" id="CHEBI:15378"/>
        <dbReference type="ChEBI" id="CHEBI:83064"/>
        <dbReference type="ChEBI" id="CHEBI:173113"/>
        <dbReference type="EC" id="3.1.4.58"/>
    </reaction>
</comment>
<organism evidence="4 5">
    <name type="scientific">Vogesella oryzagri</name>
    <dbReference type="NCBI Taxonomy" id="3160864"/>
    <lineage>
        <taxon>Bacteria</taxon>
        <taxon>Pseudomonadati</taxon>
        <taxon>Pseudomonadota</taxon>
        <taxon>Betaproteobacteria</taxon>
        <taxon>Neisseriales</taxon>
        <taxon>Chromobacteriaceae</taxon>
        <taxon>Vogesella</taxon>
    </lineage>
</organism>
<evidence type="ECO:0000313" key="5">
    <source>
        <dbReference type="Proteomes" id="UP001433638"/>
    </source>
</evidence>
<comment type="caution">
    <text evidence="4">The sequence shown here is derived from an EMBL/GenBank/DDBJ whole genome shotgun (WGS) entry which is preliminary data.</text>
</comment>
<name>A0ABV1M111_9NEIS</name>
<dbReference type="PANTHER" id="PTHR35561">
    <property type="entry name" value="RNA 2',3'-CYCLIC PHOSPHODIESTERASE"/>
    <property type="match status" value="1"/>
</dbReference>
<reference evidence="4" key="1">
    <citation type="submission" date="2024-06" db="EMBL/GenBank/DDBJ databases">
        <title>Genome sequence of Vogesella sp. MAHUQ-64.</title>
        <authorList>
            <person name="Huq M.A."/>
        </authorList>
    </citation>
    <scope>NUCLEOTIDE SEQUENCE</scope>
    <source>
        <strain evidence="4">MAHUQ-64</strain>
    </source>
</reference>